<evidence type="ECO:0000256" key="1">
    <source>
        <dbReference type="SAM" id="MobiDB-lite"/>
    </source>
</evidence>
<dbReference type="Pfam" id="PF00561">
    <property type="entry name" value="Abhydrolase_1"/>
    <property type="match status" value="1"/>
</dbReference>
<dbReference type="AlphaFoldDB" id="A0A8J2SMG5"/>
<keyword evidence="4" id="KW-1185">Reference proteome</keyword>
<evidence type="ECO:0000313" key="4">
    <source>
        <dbReference type="Proteomes" id="UP000789595"/>
    </source>
</evidence>
<feature type="region of interest" description="Disordered" evidence="1">
    <location>
        <begin position="65"/>
        <end position="87"/>
    </location>
</feature>
<dbReference type="Proteomes" id="UP000789595">
    <property type="component" value="Unassembled WGS sequence"/>
</dbReference>
<dbReference type="PANTHER" id="PTHR43358">
    <property type="entry name" value="ALPHA/BETA-HYDROLASE"/>
    <property type="match status" value="1"/>
</dbReference>
<proteinExistence type="predicted"/>
<dbReference type="OrthoDB" id="10249433at2759"/>
<accession>A0A8J2SMG5</accession>
<dbReference type="EMBL" id="CAKKNE010000005">
    <property type="protein sequence ID" value="CAH0375868.1"/>
    <property type="molecule type" value="Genomic_DNA"/>
</dbReference>
<evidence type="ECO:0000313" key="3">
    <source>
        <dbReference type="EMBL" id="CAH0375868.1"/>
    </source>
</evidence>
<dbReference type="InterPro" id="IPR029058">
    <property type="entry name" value="AB_hydrolase_fold"/>
</dbReference>
<reference evidence="3" key="1">
    <citation type="submission" date="2021-11" db="EMBL/GenBank/DDBJ databases">
        <authorList>
            <consortium name="Genoscope - CEA"/>
            <person name="William W."/>
        </authorList>
    </citation>
    <scope>NUCLEOTIDE SEQUENCE</scope>
</reference>
<dbReference type="InterPro" id="IPR052920">
    <property type="entry name" value="DNA-binding_regulatory"/>
</dbReference>
<dbReference type="PANTHER" id="PTHR43358:SF4">
    <property type="entry name" value="ALPHA_BETA HYDROLASE FOLD-1 DOMAIN-CONTAINING PROTEIN"/>
    <property type="match status" value="1"/>
</dbReference>
<dbReference type="Gene3D" id="3.40.50.1820">
    <property type="entry name" value="alpha/beta hydrolase"/>
    <property type="match status" value="1"/>
</dbReference>
<feature type="domain" description="AB hydrolase-1" evidence="2">
    <location>
        <begin position="742"/>
        <end position="866"/>
    </location>
</feature>
<sequence>MEFFGYGRKATPQKSAGPAAALQEIMQQEFEIDAVGSEFMPSLPQYDLDLEPDEAPRATRDFTPLEVPVGRRGGPKKRSSSLPPSMVRKQAAQRIDDWAAYNDSDETPQMASLTVVTTPPPAPKRRSLLQKARDIGRAHMLPKLIKGESYEVANGTSTARTSSCDVGQALRDRGRFGAMSTCVVEVAFIDGSSIKVTARNDDTARSIQSAAALAIGVGAEYVSALGLYAYNGDGRCAARHEPDATARSLRNQSVVLAVRLITTAQLAAAARGFRTSTASANEFALARLLHAQAWCRVLLIASTPSRPSTLKRTQAAAYALDERCAAPFPDAVTGDLAALRLWARARGQAAKRGLDGDDDTIVRPLALTLLATHGVQEFGSADEVRVRAALDGHLAQKAAKRDKARAVAQAPKKAAKIELEIVEPVADGERVVSDDGDAPEAAFLATVASTSRFGAQLFPCAVRRRAPGETMRDQACPPRVLAVSRDGAAILSNDLTSELQSVPFAKLRRWTRDKSIIRFEAEQPFDCWGPAFMRRRSTSHDDARRKRLRRLAALSKGRATQPKVQASWWFSPAPKLPEAPASLSEDESSSDDDLDAPSRRVRFEIDLRDDERAAREVLRLLDDYSVYDLQSQRPRCQYHSIFGTGLPSAGAARVAKATVGTPEALATEGGGALGDRPTVYNALVSAVIRPPRFLYDCRILGPSSFEFQNKRCLRHDLVLRNARGLRLHCSHWRFTDDTKRPCVVFMHANSASRVQACSYLPVALSLGATLFALDCGGSGVSDGAHVSLGWHEADDLRIVLLHLRRRSDVGSLIVWGHSMGAAAVIYYQGRYLTKKNVTAPRLDACVLDSPYADFGELARHLVAQNSKAATGGLGKYVAGFTVTRLALDLVLDSIDATCKQLAGLSPLKDLSPMRHAAECSAPALFMQARSDRIIALKHVEALANRYGGSRKLAIVDGTHSSPRNGAARQFVARYLKKHVRLPEAAVADGAARDRALELAPWHRARAALPPA</sequence>
<protein>
    <recommendedName>
        <fullName evidence="2">AB hydrolase-1 domain-containing protein</fullName>
    </recommendedName>
</protein>
<name>A0A8J2SMG5_9STRA</name>
<dbReference type="SUPFAM" id="SSF53474">
    <property type="entry name" value="alpha/beta-Hydrolases"/>
    <property type="match status" value="1"/>
</dbReference>
<organism evidence="3 4">
    <name type="scientific">Pelagomonas calceolata</name>
    <dbReference type="NCBI Taxonomy" id="35677"/>
    <lineage>
        <taxon>Eukaryota</taxon>
        <taxon>Sar</taxon>
        <taxon>Stramenopiles</taxon>
        <taxon>Ochrophyta</taxon>
        <taxon>Pelagophyceae</taxon>
        <taxon>Pelagomonadales</taxon>
        <taxon>Pelagomonadaceae</taxon>
        <taxon>Pelagomonas</taxon>
    </lineage>
</organism>
<comment type="caution">
    <text evidence="3">The sequence shown here is derived from an EMBL/GenBank/DDBJ whole genome shotgun (WGS) entry which is preliminary data.</text>
</comment>
<dbReference type="InterPro" id="IPR000073">
    <property type="entry name" value="AB_hydrolase_1"/>
</dbReference>
<gene>
    <name evidence="3" type="ORF">PECAL_5P04160</name>
</gene>
<evidence type="ECO:0000259" key="2">
    <source>
        <dbReference type="Pfam" id="PF00561"/>
    </source>
</evidence>